<dbReference type="AlphaFoldDB" id="A0A0G1WGH3"/>
<evidence type="ECO:0000256" key="1">
    <source>
        <dbReference type="SAM" id="Phobius"/>
    </source>
</evidence>
<feature type="transmembrane region" description="Helical" evidence="1">
    <location>
        <begin position="41"/>
        <end position="64"/>
    </location>
</feature>
<dbReference type="Proteomes" id="UP000033882">
    <property type="component" value="Unassembled WGS sequence"/>
</dbReference>
<protein>
    <submittedName>
        <fullName evidence="2">Uncharacterized protein</fullName>
    </submittedName>
</protein>
<keyword evidence="1" id="KW-1133">Transmembrane helix</keyword>
<gene>
    <name evidence="2" type="ORF">UY19_C0014G0028</name>
</gene>
<organism evidence="2 3">
    <name type="scientific">Candidatus Wolfebacteria bacterium GW2011_GWA2_47_9b</name>
    <dbReference type="NCBI Taxonomy" id="1619005"/>
    <lineage>
        <taxon>Bacteria</taxon>
        <taxon>Candidatus Wolfeibacteriota</taxon>
    </lineage>
</organism>
<sequence>MLIVSLVVFSILSLVLAKVTAARAKEYSTSNEIEVRRTAMSLKLGVFILVVLSCCGIGLAFSLVF</sequence>
<proteinExistence type="predicted"/>
<name>A0A0G1WGH3_9BACT</name>
<reference evidence="2 3" key="1">
    <citation type="journal article" date="2015" name="Nature">
        <title>rRNA introns, odd ribosomes, and small enigmatic genomes across a large radiation of phyla.</title>
        <authorList>
            <person name="Brown C.T."/>
            <person name="Hug L.A."/>
            <person name="Thomas B.C."/>
            <person name="Sharon I."/>
            <person name="Castelle C.J."/>
            <person name="Singh A."/>
            <person name="Wilkins M.J."/>
            <person name="Williams K.H."/>
            <person name="Banfield J.F."/>
        </authorList>
    </citation>
    <scope>NUCLEOTIDE SEQUENCE [LARGE SCALE GENOMIC DNA]</scope>
</reference>
<keyword evidence="1" id="KW-0472">Membrane</keyword>
<evidence type="ECO:0000313" key="2">
    <source>
        <dbReference type="EMBL" id="KKU89428.1"/>
    </source>
</evidence>
<keyword evidence="1" id="KW-0812">Transmembrane</keyword>
<comment type="caution">
    <text evidence="2">The sequence shown here is derived from an EMBL/GenBank/DDBJ whole genome shotgun (WGS) entry which is preliminary data.</text>
</comment>
<accession>A0A0G1WGH3</accession>
<evidence type="ECO:0000313" key="3">
    <source>
        <dbReference type="Proteomes" id="UP000033882"/>
    </source>
</evidence>
<dbReference type="EMBL" id="LCPB01000014">
    <property type="protein sequence ID" value="KKU89428.1"/>
    <property type="molecule type" value="Genomic_DNA"/>
</dbReference>